<dbReference type="AlphaFoldDB" id="F1YXN3"/>
<protein>
    <submittedName>
        <fullName evidence="1">Uncharacterized protein</fullName>
    </submittedName>
</protein>
<sequence length="42" mass="4859">MSGFLQPDSSFGFNSKSIFCKLCFNYWEKGSFMGMVMVDLDY</sequence>
<reference evidence="1 2" key="1">
    <citation type="submission" date="2011-02" db="EMBL/GenBank/DDBJ databases">
        <authorList>
            <person name="Stanhope M.J."/>
            <person name="Durkin A.S."/>
            <person name="Hostetler J."/>
            <person name="Kim M."/>
            <person name="Radune D."/>
            <person name="Singh I."/>
            <person name="Town C.D."/>
        </authorList>
    </citation>
    <scope>NUCLEOTIDE SEQUENCE [LARGE SCALE GENOMIC DNA]</scope>
    <source>
        <strain evidence="1 2">NCFD 2020</strain>
    </source>
</reference>
<organism evidence="1 2">
    <name type="scientific">Streptococcus parauberis NCFD 2020</name>
    <dbReference type="NCBI Taxonomy" id="873447"/>
    <lineage>
        <taxon>Bacteria</taxon>
        <taxon>Bacillati</taxon>
        <taxon>Bacillota</taxon>
        <taxon>Bacilli</taxon>
        <taxon>Lactobacillales</taxon>
        <taxon>Streptococcaceae</taxon>
        <taxon>Streptococcus</taxon>
    </lineage>
</organism>
<evidence type="ECO:0000313" key="2">
    <source>
        <dbReference type="Proteomes" id="UP000003732"/>
    </source>
</evidence>
<dbReference type="Proteomes" id="UP000003732">
    <property type="component" value="Unassembled WGS sequence"/>
</dbReference>
<proteinExistence type="predicted"/>
<accession>F1YXN3</accession>
<evidence type="ECO:0000313" key="1">
    <source>
        <dbReference type="EMBL" id="EGE54906.1"/>
    </source>
</evidence>
<dbReference type="EMBL" id="AEUT02000001">
    <property type="protein sequence ID" value="EGE54906.1"/>
    <property type="molecule type" value="Genomic_DNA"/>
</dbReference>
<dbReference type="HOGENOM" id="CLU_3258595_0_0_9"/>
<gene>
    <name evidence="1" type="ORF">SPB_1362</name>
</gene>
<comment type="caution">
    <text evidence="1">The sequence shown here is derived from an EMBL/GenBank/DDBJ whole genome shotgun (WGS) entry which is preliminary data.</text>
</comment>
<name>F1YXN3_9STRE</name>